<dbReference type="PANTHER" id="PTHR30158:SF3">
    <property type="entry name" value="MULTIDRUG EFFLUX PUMP SUBUNIT ACRA-RELATED"/>
    <property type="match status" value="1"/>
</dbReference>
<keyword evidence="9" id="KW-1185">Reference proteome</keyword>
<comment type="similarity">
    <text evidence="2">Belongs to the membrane fusion protein (MFP) (TC 8.A.1) family.</text>
</comment>
<feature type="coiled-coil region" evidence="3">
    <location>
        <begin position="63"/>
        <end position="128"/>
    </location>
</feature>
<organism evidence="8 9">
    <name type="scientific">Pararhodospirillum oryzae</name>
    <dbReference type="NCBI Taxonomy" id="478448"/>
    <lineage>
        <taxon>Bacteria</taxon>
        <taxon>Pseudomonadati</taxon>
        <taxon>Pseudomonadota</taxon>
        <taxon>Alphaproteobacteria</taxon>
        <taxon>Rhodospirillales</taxon>
        <taxon>Rhodospirillaceae</taxon>
        <taxon>Pararhodospirillum</taxon>
    </lineage>
</organism>
<reference evidence="8 9" key="1">
    <citation type="submission" date="2019-07" db="EMBL/GenBank/DDBJ databases">
        <title>Whole genome shotgun sequence of Rhodospirillum oryzae NBRC 107573.</title>
        <authorList>
            <person name="Hosoyama A."/>
            <person name="Uohara A."/>
            <person name="Ohji S."/>
            <person name="Ichikawa N."/>
        </authorList>
    </citation>
    <scope>NUCLEOTIDE SEQUENCE [LARGE SCALE GENOMIC DNA]</scope>
    <source>
        <strain evidence="8 9">NBRC 107573</strain>
    </source>
</reference>
<dbReference type="GO" id="GO:0022857">
    <property type="term" value="F:transmembrane transporter activity"/>
    <property type="evidence" value="ECO:0007669"/>
    <property type="project" value="InterPro"/>
</dbReference>
<dbReference type="Proteomes" id="UP000321567">
    <property type="component" value="Unassembled WGS sequence"/>
</dbReference>
<evidence type="ECO:0000313" key="8">
    <source>
        <dbReference type="EMBL" id="GEO81873.1"/>
    </source>
</evidence>
<dbReference type="InterPro" id="IPR058626">
    <property type="entry name" value="MdtA-like_b-barrel"/>
</dbReference>
<dbReference type="AlphaFoldDB" id="A0A512H8U4"/>
<evidence type="ECO:0000259" key="5">
    <source>
        <dbReference type="Pfam" id="PF25917"/>
    </source>
</evidence>
<feature type="domain" description="Multidrug resistance protein MdtA-like alpha-helical hairpin" evidence="4">
    <location>
        <begin position="64"/>
        <end position="132"/>
    </location>
</feature>
<evidence type="ECO:0000256" key="2">
    <source>
        <dbReference type="ARBA" id="ARBA00009477"/>
    </source>
</evidence>
<comment type="subcellular location">
    <subcellularLocation>
        <location evidence="1">Cell envelope</location>
    </subcellularLocation>
</comment>
<protein>
    <submittedName>
        <fullName evidence="8">Uncharacterized protein</fullName>
    </submittedName>
</protein>
<evidence type="ECO:0000259" key="4">
    <source>
        <dbReference type="Pfam" id="PF25876"/>
    </source>
</evidence>
<evidence type="ECO:0000256" key="3">
    <source>
        <dbReference type="SAM" id="Coils"/>
    </source>
</evidence>
<dbReference type="NCBIfam" id="TIGR01730">
    <property type="entry name" value="RND_mfp"/>
    <property type="match status" value="1"/>
</dbReference>
<feature type="domain" description="Multidrug resistance protein MdtA-like C-terminal permuted SH3" evidence="7">
    <location>
        <begin position="265"/>
        <end position="319"/>
    </location>
</feature>
<dbReference type="GO" id="GO:0030313">
    <property type="term" value="C:cell envelope"/>
    <property type="evidence" value="ECO:0007669"/>
    <property type="project" value="UniProtKB-SubCell"/>
</dbReference>
<dbReference type="InterPro" id="IPR058627">
    <property type="entry name" value="MdtA-like_C"/>
</dbReference>
<gene>
    <name evidence="8" type="ORF">ROR02_20040</name>
</gene>
<comment type="caution">
    <text evidence="8">The sequence shown here is derived from an EMBL/GenBank/DDBJ whole genome shotgun (WGS) entry which is preliminary data.</text>
</comment>
<dbReference type="GO" id="GO:0046677">
    <property type="term" value="P:response to antibiotic"/>
    <property type="evidence" value="ECO:0007669"/>
    <property type="project" value="TreeGrafter"/>
</dbReference>
<dbReference type="EMBL" id="BJZO01000051">
    <property type="protein sequence ID" value="GEO81873.1"/>
    <property type="molecule type" value="Genomic_DNA"/>
</dbReference>
<keyword evidence="3" id="KW-0175">Coiled coil</keyword>
<sequence>MTAQPQDIPLFLDLPGRTSAYRVAEVRPQVSGIVLKRLFEEGSEVDAGQQLYQIDPATYQASVQSAEADLAKARATLKSVEAKAARYADLVRVHAVSRQDYDDAVASLDQARAEIMVAQAALKTAQINLGYTKVYAPIRGRIGKSSITEGALVTANQATALATITQLDPIYVDLRQSSSDLLRLREALAQGQLASSESGGGAPVHLSLDGTAHLYGPVGTLQFSDVTVDPDTGAVQVRAVFPNPDKILYPGLFVRAQVEQGMQKNVVSLPQDALVRRPDGSALVWVVDAQNQVTPRPVSVSRMTAEGTWLVTGGLNGGE</sequence>
<dbReference type="InterPro" id="IPR058624">
    <property type="entry name" value="MdtA-like_HH"/>
</dbReference>
<dbReference type="SUPFAM" id="SSF111369">
    <property type="entry name" value="HlyD-like secretion proteins"/>
    <property type="match status" value="1"/>
</dbReference>
<dbReference type="PANTHER" id="PTHR30158">
    <property type="entry name" value="ACRA/E-RELATED COMPONENT OF DRUG EFFLUX TRANSPORTER"/>
    <property type="match status" value="1"/>
</dbReference>
<dbReference type="Gene3D" id="2.40.50.100">
    <property type="match status" value="1"/>
</dbReference>
<dbReference type="InterPro" id="IPR006143">
    <property type="entry name" value="RND_pump_MFP"/>
</dbReference>
<dbReference type="Gene3D" id="2.40.30.170">
    <property type="match status" value="1"/>
</dbReference>
<name>A0A512H8U4_9PROT</name>
<dbReference type="InterPro" id="IPR058625">
    <property type="entry name" value="MdtA-like_BSH"/>
</dbReference>
<dbReference type="Pfam" id="PF25967">
    <property type="entry name" value="RND-MFP_C"/>
    <property type="match status" value="1"/>
</dbReference>
<dbReference type="Pfam" id="PF25917">
    <property type="entry name" value="BSH_RND"/>
    <property type="match status" value="1"/>
</dbReference>
<feature type="domain" description="Multidrug resistance protein MdtA-like beta-barrel" evidence="6">
    <location>
        <begin position="169"/>
        <end position="261"/>
    </location>
</feature>
<feature type="domain" description="Multidrug resistance protein MdtA-like barrel-sandwich hybrid" evidence="5">
    <location>
        <begin position="22"/>
        <end position="165"/>
    </location>
</feature>
<evidence type="ECO:0000259" key="7">
    <source>
        <dbReference type="Pfam" id="PF25967"/>
    </source>
</evidence>
<evidence type="ECO:0000313" key="9">
    <source>
        <dbReference type="Proteomes" id="UP000321567"/>
    </source>
</evidence>
<dbReference type="Gene3D" id="1.10.287.470">
    <property type="entry name" value="Helix hairpin bin"/>
    <property type="match status" value="1"/>
</dbReference>
<dbReference type="Gene3D" id="2.40.420.20">
    <property type="match status" value="1"/>
</dbReference>
<dbReference type="GO" id="GO:0005886">
    <property type="term" value="C:plasma membrane"/>
    <property type="evidence" value="ECO:0007669"/>
    <property type="project" value="TreeGrafter"/>
</dbReference>
<dbReference type="Pfam" id="PF25944">
    <property type="entry name" value="Beta-barrel_RND"/>
    <property type="match status" value="1"/>
</dbReference>
<evidence type="ECO:0000256" key="1">
    <source>
        <dbReference type="ARBA" id="ARBA00004196"/>
    </source>
</evidence>
<accession>A0A512H8U4</accession>
<dbReference type="RefSeq" id="WP_246135493.1">
    <property type="nucleotide sequence ID" value="NZ_BJZO01000051.1"/>
</dbReference>
<evidence type="ECO:0000259" key="6">
    <source>
        <dbReference type="Pfam" id="PF25944"/>
    </source>
</evidence>
<dbReference type="Pfam" id="PF25876">
    <property type="entry name" value="HH_MFP_RND"/>
    <property type="match status" value="1"/>
</dbReference>
<proteinExistence type="inferred from homology"/>